<protein>
    <recommendedName>
        <fullName evidence="3">RiboL-PSP-HEPN domain-containing protein</fullName>
    </recommendedName>
</protein>
<gene>
    <name evidence="1" type="ORF">CWE13_06055</name>
</gene>
<dbReference type="EMBL" id="PIPP01000002">
    <property type="protein sequence ID" value="RUO37518.1"/>
    <property type="molecule type" value="Genomic_DNA"/>
</dbReference>
<evidence type="ECO:0008006" key="3">
    <source>
        <dbReference type="Google" id="ProtNLM"/>
    </source>
</evidence>
<sequence>MNKTTYLGVTLAYRRFSMSTWKTESLLDLGVVGINEKVDGTYTDLLGKLEDVKGIPGPKPKSFEPQLETKKSKDGNIELTMDARSANFIKKAIEADRKRHDDLRFFLYSNIFVSVWGAFETYSQMLFEEILTSKPEMLKSNEVITLNDVISNRSSIVEMLVEKQVETIGHFKIDELLKYYKNKVNYSPTPVQTRKIKDYYFVRNVIAHKSGIIRESQRGKLPSGIKISSDEIQLSEAFLKRAIKDIEKIVKDIELVIEDKFFKKPNKSSKKDAQKARASS</sequence>
<dbReference type="AlphaFoldDB" id="A0A432WUS4"/>
<proteinExistence type="predicted"/>
<evidence type="ECO:0000313" key="1">
    <source>
        <dbReference type="EMBL" id="RUO37518.1"/>
    </source>
</evidence>
<accession>A0A432WUS4</accession>
<organism evidence="1 2">
    <name type="scientific">Aliidiomarina shirensis</name>
    <dbReference type="NCBI Taxonomy" id="1048642"/>
    <lineage>
        <taxon>Bacteria</taxon>
        <taxon>Pseudomonadati</taxon>
        <taxon>Pseudomonadota</taxon>
        <taxon>Gammaproteobacteria</taxon>
        <taxon>Alteromonadales</taxon>
        <taxon>Idiomarinaceae</taxon>
        <taxon>Aliidiomarina</taxon>
    </lineage>
</organism>
<reference evidence="2" key="1">
    <citation type="journal article" date="2018" name="Front. Microbiol.">
        <title>Genome-Based Analysis Reveals the Taxonomy and Diversity of the Family Idiomarinaceae.</title>
        <authorList>
            <person name="Liu Y."/>
            <person name="Lai Q."/>
            <person name="Shao Z."/>
        </authorList>
    </citation>
    <scope>NUCLEOTIDE SEQUENCE [LARGE SCALE GENOMIC DNA]</scope>
    <source>
        <strain evidence="2">AIS</strain>
    </source>
</reference>
<keyword evidence="2" id="KW-1185">Reference proteome</keyword>
<dbReference type="RefSeq" id="WP_126806828.1">
    <property type="nucleotide sequence ID" value="NZ_PIPP01000002.1"/>
</dbReference>
<comment type="caution">
    <text evidence="1">The sequence shown here is derived from an EMBL/GenBank/DDBJ whole genome shotgun (WGS) entry which is preliminary data.</text>
</comment>
<dbReference type="Proteomes" id="UP000286934">
    <property type="component" value="Unassembled WGS sequence"/>
</dbReference>
<dbReference type="OrthoDB" id="9819243at2"/>
<evidence type="ECO:0000313" key="2">
    <source>
        <dbReference type="Proteomes" id="UP000286934"/>
    </source>
</evidence>
<name>A0A432WUS4_9GAMM</name>